<gene>
    <name evidence="1" type="ORF">LshimejAT787_0109100</name>
</gene>
<comment type="caution">
    <text evidence="1">The sequence shown here is derived from an EMBL/GenBank/DDBJ whole genome shotgun (WGS) entry which is preliminary data.</text>
</comment>
<dbReference type="EMBL" id="BRPK01000001">
    <property type="protein sequence ID" value="GLB34026.1"/>
    <property type="molecule type" value="Genomic_DNA"/>
</dbReference>
<dbReference type="AlphaFoldDB" id="A0A9P3PDR9"/>
<dbReference type="Proteomes" id="UP001063166">
    <property type="component" value="Unassembled WGS sequence"/>
</dbReference>
<name>A0A9P3PDR9_LYOSH</name>
<evidence type="ECO:0000313" key="1">
    <source>
        <dbReference type="EMBL" id="GLB34026.1"/>
    </source>
</evidence>
<organism evidence="1 2">
    <name type="scientific">Lyophyllum shimeji</name>
    <name type="common">Hon-shimeji</name>
    <name type="synonym">Tricholoma shimeji</name>
    <dbReference type="NCBI Taxonomy" id="47721"/>
    <lineage>
        <taxon>Eukaryota</taxon>
        <taxon>Fungi</taxon>
        <taxon>Dikarya</taxon>
        <taxon>Basidiomycota</taxon>
        <taxon>Agaricomycotina</taxon>
        <taxon>Agaricomycetes</taxon>
        <taxon>Agaricomycetidae</taxon>
        <taxon>Agaricales</taxon>
        <taxon>Tricholomatineae</taxon>
        <taxon>Lyophyllaceae</taxon>
        <taxon>Lyophyllum</taxon>
    </lineage>
</organism>
<sequence length="294" mass="33386">MASQTQSAIPPGYTLMDFETLMIMSNKGKEIFGDLVKKAGDRNPDAFDMYIYNDFYAYAVLDLVDKTLAAAHTKIAQKAYQDAYHLLEALVLFNDYDMSWPMCDDGDRTKVTNKAHGALVVAMLRGFEAEGKLNTTHLPGLEGFLRTTAQWADQMSRMSCDSSYGAYCKVIGKKLFKDKSPEDVAHEQSWLEEWIAGLDEEDQAEVRKKLKEQAKEKASKKTKPWYEGAGDVDEDKLVLSRVWKQYKQYLSGVPKKPLRGPGTWDISKWTQAQKAKFKFSDGPESDEDYDSKVY</sequence>
<protein>
    <submittedName>
        <fullName evidence="1">Uncharacterized protein</fullName>
    </submittedName>
</protein>
<evidence type="ECO:0000313" key="2">
    <source>
        <dbReference type="Proteomes" id="UP001063166"/>
    </source>
</evidence>
<keyword evidence="2" id="KW-1185">Reference proteome</keyword>
<accession>A0A9P3PDR9</accession>
<proteinExistence type="predicted"/>
<dbReference type="OrthoDB" id="10037289at2759"/>
<reference evidence="1" key="1">
    <citation type="submission" date="2022-07" db="EMBL/GenBank/DDBJ databases">
        <title>The genome of Lyophyllum shimeji provides insight into the initial evolution of ectomycorrhizal fungal genome.</title>
        <authorList>
            <person name="Kobayashi Y."/>
            <person name="Shibata T."/>
            <person name="Hirakawa H."/>
            <person name="Shigenobu S."/>
            <person name="Nishiyama T."/>
            <person name="Yamada A."/>
            <person name="Hasebe M."/>
            <person name="Kawaguchi M."/>
        </authorList>
    </citation>
    <scope>NUCLEOTIDE SEQUENCE</scope>
    <source>
        <strain evidence="1">AT787</strain>
    </source>
</reference>